<dbReference type="Gene3D" id="1.25.40.20">
    <property type="entry name" value="Ankyrin repeat-containing domain"/>
    <property type="match status" value="2"/>
</dbReference>
<dbReference type="RefSeq" id="XP_056494825.1">
    <property type="nucleotide sequence ID" value="XM_056624724.1"/>
</dbReference>
<evidence type="ECO:0000256" key="2">
    <source>
        <dbReference type="ARBA" id="ARBA00023043"/>
    </source>
</evidence>
<dbReference type="InterPro" id="IPR036770">
    <property type="entry name" value="Ankyrin_rpt-contain_sf"/>
</dbReference>
<evidence type="ECO:0000313" key="4">
    <source>
        <dbReference type="EMBL" id="KAJ5414979.1"/>
    </source>
</evidence>
<organism evidence="4 5">
    <name type="scientific">Penicillium cosmopolitanum</name>
    <dbReference type="NCBI Taxonomy" id="1131564"/>
    <lineage>
        <taxon>Eukaryota</taxon>
        <taxon>Fungi</taxon>
        <taxon>Dikarya</taxon>
        <taxon>Ascomycota</taxon>
        <taxon>Pezizomycotina</taxon>
        <taxon>Eurotiomycetes</taxon>
        <taxon>Eurotiomycetidae</taxon>
        <taxon>Eurotiales</taxon>
        <taxon>Aspergillaceae</taxon>
        <taxon>Penicillium</taxon>
    </lineage>
</organism>
<keyword evidence="1" id="KW-0677">Repeat</keyword>
<dbReference type="Proteomes" id="UP001147747">
    <property type="component" value="Unassembled WGS sequence"/>
</dbReference>
<evidence type="ECO:0000256" key="1">
    <source>
        <dbReference type="ARBA" id="ARBA00022737"/>
    </source>
</evidence>
<dbReference type="GeneID" id="81363704"/>
<dbReference type="Pfam" id="PF12796">
    <property type="entry name" value="Ank_2"/>
    <property type="match status" value="2"/>
</dbReference>
<comment type="caution">
    <text evidence="4">The sequence shown here is derived from an EMBL/GenBank/DDBJ whole genome shotgun (WGS) entry which is preliminary data.</text>
</comment>
<gene>
    <name evidence="4" type="ORF">N7509_000077</name>
</gene>
<dbReference type="SMART" id="SM00248">
    <property type="entry name" value="ANK"/>
    <property type="match status" value="8"/>
</dbReference>
<dbReference type="SUPFAM" id="SSF48403">
    <property type="entry name" value="Ankyrin repeat"/>
    <property type="match status" value="1"/>
</dbReference>
<dbReference type="AlphaFoldDB" id="A0A9X0BFC2"/>
<feature type="repeat" description="ANK" evidence="3">
    <location>
        <begin position="272"/>
        <end position="293"/>
    </location>
</feature>
<dbReference type="PROSITE" id="PS50088">
    <property type="entry name" value="ANK_REPEAT"/>
    <property type="match status" value="2"/>
</dbReference>
<dbReference type="InterPro" id="IPR002110">
    <property type="entry name" value="Ankyrin_rpt"/>
</dbReference>
<dbReference type="PANTHER" id="PTHR24198:SF165">
    <property type="entry name" value="ANKYRIN REPEAT-CONTAINING PROTEIN-RELATED"/>
    <property type="match status" value="1"/>
</dbReference>
<keyword evidence="2 3" id="KW-0040">ANK repeat</keyword>
<evidence type="ECO:0000256" key="3">
    <source>
        <dbReference type="PROSITE-ProRule" id="PRU00023"/>
    </source>
</evidence>
<name>A0A9X0BFC2_9EURO</name>
<dbReference type="EMBL" id="JAPZBU010000001">
    <property type="protein sequence ID" value="KAJ5414979.1"/>
    <property type="molecule type" value="Genomic_DNA"/>
</dbReference>
<evidence type="ECO:0000313" key="5">
    <source>
        <dbReference type="Proteomes" id="UP001147747"/>
    </source>
</evidence>
<protein>
    <submittedName>
        <fullName evidence="4">Uncharacterized protein</fullName>
    </submittedName>
</protein>
<reference evidence="4" key="2">
    <citation type="journal article" date="2023" name="IMA Fungus">
        <title>Comparative genomic study of the Penicillium genus elucidates a diverse pangenome and 15 lateral gene transfer events.</title>
        <authorList>
            <person name="Petersen C."/>
            <person name="Sorensen T."/>
            <person name="Nielsen M.R."/>
            <person name="Sondergaard T.E."/>
            <person name="Sorensen J.L."/>
            <person name="Fitzpatrick D.A."/>
            <person name="Frisvad J.C."/>
            <person name="Nielsen K.L."/>
        </authorList>
    </citation>
    <scope>NUCLEOTIDE SEQUENCE</scope>
    <source>
        <strain evidence="4">IBT 29677</strain>
    </source>
</reference>
<sequence length="379" mass="41809">MGNSLNRITLSDASLRLAADELWSATKSHDHQAVDQLLQNGADPLVPGQSGESAFELSVYSSEDGCDGKETFQELTKLFLENLRPPGLGRHTKLNTEGLPPLCWAARHNAVDVMRYLLDRGEDVNQQSLTGMSPLHYSAKWGCEKTCALLLKQKKIKINQKDRDDATAIHHAAIGRSVKVLNRLLLDPNLDCGSRDKHGTTAIWWATRIDCVSFVKRLLAESGARDLALTEIGRDPVTTQESSVLHNAVLHGNIQVVQWLLAERINPNVIANGRTPFCLAVEYGHVKIVKYLLTDDSIDINECTSFALSPLSVALESGNLKMARLLLTQRSRLDFEQQLGTNISRNSMVGFTRANGKLEIGTRRADGKLDVIKAPSIGW</sequence>
<dbReference type="PROSITE" id="PS50297">
    <property type="entry name" value="ANK_REP_REGION"/>
    <property type="match status" value="2"/>
</dbReference>
<proteinExistence type="predicted"/>
<reference evidence="4" key="1">
    <citation type="submission" date="2022-12" db="EMBL/GenBank/DDBJ databases">
        <authorList>
            <person name="Petersen C."/>
        </authorList>
    </citation>
    <scope>NUCLEOTIDE SEQUENCE</scope>
    <source>
        <strain evidence="4">IBT 29677</strain>
    </source>
</reference>
<dbReference type="PANTHER" id="PTHR24198">
    <property type="entry name" value="ANKYRIN REPEAT AND PROTEIN KINASE DOMAIN-CONTAINING PROTEIN"/>
    <property type="match status" value="1"/>
</dbReference>
<accession>A0A9X0BFC2</accession>
<keyword evidence="5" id="KW-1185">Reference proteome</keyword>
<dbReference type="OrthoDB" id="20872at2759"/>
<feature type="repeat" description="ANK" evidence="3">
    <location>
        <begin position="97"/>
        <end position="129"/>
    </location>
</feature>